<keyword evidence="1" id="KW-0812">Transmembrane</keyword>
<keyword evidence="3" id="KW-1185">Reference proteome</keyword>
<feature type="transmembrane region" description="Helical" evidence="1">
    <location>
        <begin position="46"/>
        <end position="66"/>
    </location>
</feature>
<feature type="transmembrane region" description="Helical" evidence="1">
    <location>
        <begin position="122"/>
        <end position="142"/>
    </location>
</feature>
<proteinExistence type="predicted"/>
<name>A0ABT8R6V7_9BACT</name>
<comment type="caution">
    <text evidence="2">The sequence shown here is derived from an EMBL/GenBank/DDBJ whole genome shotgun (WGS) entry which is preliminary data.</text>
</comment>
<protein>
    <recommendedName>
        <fullName evidence="4">Cytochrome B</fullName>
    </recommendedName>
</protein>
<reference evidence="2" key="1">
    <citation type="submission" date="2023-07" db="EMBL/GenBank/DDBJ databases">
        <title>The genome sequence of Rhodocytophaga aerolata KACC 12507.</title>
        <authorList>
            <person name="Zhang X."/>
        </authorList>
    </citation>
    <scope>NUCLEOTIDE SEQUENCE</scope>
    <source>
        <strain evidence="2">KACC 12507</strain>
    </source>
</reference>
<evidence type="ECO:0008006" key="4">
    <source>
        <dbReference type="Google" id="ProtNLM"/>
    </source>
</evidence>
<dbReference type="Proteomes" id="UP001168528">
    <property type="component" value="Unassembled WGS sequence"/>
</dbReference>
<sequence>MYSTLLFLHSLLRWLVLISLTYAIFRAYKGYRFTLPFTKKDDTIRHWTATISHLQLMVGVVLYSQSPVVSYFFGSSDYPKESTEPLFFAIIHLAMMIVAILVITIGSALAKRKETDKEKFSTMFYFFATALALILIAIPWPFSPFAHRPYLRF</sequence>
<keyword evidence="1" id="KW-0472">Membrane</keyword>
<organism evidence="2 3">
    <name type="scientific">Rhodocytophaga aerolata</name>
    <dbReference type="NCBI Taxonomy" id="455078"/>
    <lineage>
        <taxon>Bacteria</taxon>
        <taxon>Pseudomonadati</taxon>
        <taxon>Bacteroidota</taxon>
        <taxon>Cytophagia</taxon>
        <taxon>Cytophagales</taxon>
        <taxon>Rhodocytophagaceae</taxon>
        <taxon>Rhodocytophaga</taxon>
    </lineage>
</organism>
<evidence type="ECO:0000256" key="1">
    <source>
        <dbReference type="SAM" id="Phobius"/>
    </source>
</evidence>
<evidence type="ECO:0000313" key="3">
    <source>
        <dbReference type="Proteomes" id="UP001168528"/>
    </source>
</evidence>
<dbReference type="RefSeq" id="WP_302037230.1">
    <property type="nucleotide sequence ID" value="NZ_JAUKPO010000004.1"/>
</dbReference>
<evidence type="ECO:0000313" key="2">
    <source>
        <dbReference type="EMBL" id="MDO1446425.1"/>
    </source>
</evidence>
<gene>
    <name evidence="2" type="ORF">Q0590_09210</name>
</gene>
<keyword evidence="1" id="KW-1133">Transmembrane helix</keyword>
<dbReference type="EMBL" id="JAUKPO010000004">
    <property type="protein sequence ID" value="MDO1446425.1"/>
    <property type="molecule type" value="Genomic_DNA"/>
</dbReference>
<accession>A0ABT8R6V7</accession>
<feature type="transmembrane region" description="Helical" evidence="1">
    <location>
        <begin position="6"/>
        <end position="25"/>
    </location>
</feature>
<feature type="transmembrane region" description="Helical" evidence="1">
    <location>
        <begin position="86"/>
        <end position="110"/>
    </location>
</feature>